<dbReference type="OrthoDB" id="9801510at2"/>
<dbReference type="Gene3D" id="3.40.190.10">
    <property type="entry name" value="Periplasmic binding protein-like II"/>
    <property type="match status" value="2"/>
</dbReference>
<keyword evidence="10" id="KW-1185">Reference proteome</keyword>
<dbReference type="InterPro" id="IPR050962">
    <property type="entry name" value="Phosphate-bind_PstS"/>
</dbReference>
<dbReference type="CDD" id="cd13565">
    <property type="entry name" value="PBP2_PstS"/>
    <property type="match status" value="1"/>
</dbReference>
<feature type="chain" id="PRO_5012565561" description="Phosphate-binding protein PstS" evidence="7">
    <location>
        <begin position="16"/>
        <end position="288"/>
    </location>
</feature>
<evidence type="ECO:0000256" key="1">
    <source>
        <dbReference type="ARBA" id="ARBA00002841"/>
    </source>
</evidence>
<dbReference type="PIRSF" id="PIRSF002756">
    <property type="entry name" value="PstS"/>
    <property type="match status" value="1"/>
</dbReference>
<dbReference type="SUPFAM" id="SSF53850">
    <property type="entry name" value="Periplasmic binding protein-like II"/>
    <property type="match status" value="1"/>
</dbReference>
<dbReference type="InterPro" id="IPR005673">
    <property type="entry name" value="ABC_phos-bd_PstS"/>
</dbReference>
<dbReference type="Proteomes" id="UP000069632">
    <property type="component" value="Unassembled WGS sequence"/>
</dbReference>
<feature type="domain" description="PBP" evidence="8">
    <location>
        <begin position="20"/>
        <end position="246"/>
    </location>
</feature>
<evidence type="ECO:0000313" key="9">
    <source>
        <dbReference type="EMBL" id="CZE49367.1"/>
    </source>
</evidence>
<protein>
    <recommendedName>
        <fullName evidence="4">Phosphate-binding protein PstS</fullName>
    </recommendedName>
</protein>
<organism evidence="9 10">
    <name type="scientific">Campylobacter geochelonis</name>
    <dbReference type="NCBI Taxonomy" id="1780362"/>
    <lineage>
        <taxon>Bacteria</taxon>
        <taxon>Pseudomonadati</taxon>
        <taxon>Campylobacterota</taxon>
        <taxon>Epsilonproteobacteria</taxon>
        <taxon>Campylobacterales</taxon>
        <taxon>Campylobacteraceae</taxon>
        <taxon>Campylobacter</taxon>
    </lineage>
</organism>
<comment type="function">
    <text evidence="1">Part of the ABC transporter complex PstSACB involved in phosphate import.</text>
</comment>
<keyword evidence="5" id="KW-0813">Transport</keyword>
<evidence type="ECO:0000313" key="10">
    <source>
        <dbReference type="Proteomes" id="UP000069632"/>
    </source>
</evidence>
<dbReference type="AlphaFoldDB" id="A0A128EL59"/>
<sequence length="288" mass="32253">MMRGFLLLFLSAVYAFSLSIDGCGATFVTHAFDELSKAYQKKTNISITYTPIGSSGGIKQVLRGKADFGVSELEYKLEDNSYQLIPFVKGNISLVYNLDGVDRLVLDADVISQIYLGKITMWSDERIKALNLGVNLPDKKINVVHRYDGSGTTFAFTSFLDKNSKEWRDKFGVAMALDWAVGVGKKGNLGVSEAIKQTPNSLGYVGYSHARNFGLKKANLAYNDKIYSSDKKGYPLRSFSYFFLKIDGEKSQDVRRFIDFIYRSGDEIINESGLIPLDENDKVRLSIR</sequence>
<reference evidence="9 10" key="1">
    <citation type="submission" date="2016-02" db="EMBL/GenBank/DDBJ databases">
        <authorList>
            <consortium name="Pathogen Informatics"/>
        </authorList>
    </citation>
    <scope>NUCLEOTIDE SEQUENCE [LARGE SCALE GENOMIC DNA]</scope>
    <source>
        <strain evidence="9 10">RC20</strain>
    </source>
</reference>
<feature type="signal peptide" evidence="7">
    <location>
        <begin position="1"/>
        <end position="15"/>
    </location>
</feature>
<comment type="similarity">
    <text evidence="2">Belongs to the PstS family.</text>
</comment>
<evidence type="ECO:0000256" key="2">
    <source>
        <dbReference type="ARBA" id="ARBA00008725"/>
    </source>
</evidence>
<proteinExistence type="inferred from homology"/>
<evidence type="ECO:0000256" key="7">
    <source>
        <dbReference type="SAM" id="SignalP"/>
    </source>
</evidence>
<evidence type="ECO:0000256" key="5">
    <source>
        <dbReference type="ARBA" id="ARBA00022448"/>
    </source>
</evidence>
<gene>
    <name evidence="9" type="primary">pstS</name>
    <name evidence="9" type="ORF">ERS672216_01882</name>
</gene>
<evidence type="ECO:0000256" key="4">
    <source>
        <dbReference type="ARBA" id="ARBA00021889"/>
    </source>
</evidence>
<dbReference type="PANTHER" id="PTHR42996:SF1">
    <property type="entry name" value="PHOSPHATE-BINDING PROTEIN PSTS"/>
    <property type="match status" value="1"/>
</dbReference>
<dbReference type="GO" id="GO:0043190">
    <property type="term" value="C:ATP-binding cassette (ABC) transporter complex"/>
    <property type="evidence" value="ECO:0007669"/>
    <property type="project" value="InterPro"/>
</dbReference>
<keyword evidence="7" id="KW-0732">Signal</keyword>
<keyword evidence="6" id="KW-0592">Phosphate transport</keyword>
<name>A0A128EL59_9BACT</name>
<dbReference type="InterPro" id="IPR024370">
    <property type="entry name" value="PBP_domain"/>
</dbReference>
<accession>A0A128EL59</accession>
<dbReference type="Pfam" id="PF12849">
    <property type="entry name" value="PBP_like_2"/>
    <property type="match status" value="1"/>
</dbReference>
<comment type="subunit">
    <text evidence="3">The complex is composed of two ATP-binding proteins (PstB), two transmembrane proteins (PstC and PstA) and a solute-binding protein (PstS).</text>
</comment>
<evidence type="ECO:0000259" key="8">
    <source>
        <dbReference type="Pfam" id="PF12849"/>
    </source>
</evidence>
<dbReference type="PANTHER" id="PTHR42996">
    <property type="entry name" value="PHOSPHATE-BINDING PROTEIN PSTS"/>
    <property type="match status" value="1"/>
</dbReference>
<dbReference type="GO" id="GO:0035435">
    <property type="term" value="P:phosphate ion transmembrane transport"/>
    <property type="evidence" value="ECO:0007669"/>
    <property type="project" value="InterPro"/>
</dbReference>
<dbReference type="GO" id="GO:0042301">
    <property type="term" value="F:phosphate ion binding"/>
    <property type="evidence" value="ECO:0007669"/>
    <property type="project" value="InterPro"/>
</dbReference>
<dbReference type="EMBL" id="FIZP01000019">
    <property type="protein sequence ID" value="CZE49367.1"/>
    <property type="molecule type" value="Genomic_DNA"/>
</dbReference>
<evidence type="ECO:0000256" key="6">
    <source>
        <dbReference type="ARBA" id="ARBA00022592"/>
    </source>
</evidence>
<evidence type="ECO:0000256" key="3">
    <source>
        <dbReference type="ARBA" id="ARBA00011529"/>
    </source>
</evidence>